<dbReference type="SUPFAM" id="SSF160527">
    <property type="entry name" value="V-type ATPase subunit E-like"/>
    <property type="match status" value="1"/>
</dbReference>
<dbReference type="GeneID" id="78317446"/>
<dbReference type="InterPro" id="IPR002842">
    <property type="entry name" value="ATPase_V1_Esu"/>
</dbReference>
<dbReference type="GO" id="GO:0033178">
    <property type="term" value="C:proton-transporting two-sector ATPase complex, catalytic domain"/>
    <property type="evidence" value="ECO:0007669"/>
    <property type="project" value="InterPro"/>
</dbReference>
<dbReference type="InterPro" id="IPR038495">
    <property type="entry name" value="ATPase_E_C"/>
</dbReference>
<accession>A0A1T4N458</accession>
<evidence type="ECO:0000313" key="5">
    <source>
        <dbReference type="EMBL" id="SJZ74033.1"/>
    </source>
</evidence>
<dbReference type="Gene3D" id="3.30.2320.30">
    <property type="entry name" value="ATP synthase, E subunit, C-terminal"/>
    <property type="match status" value="1"/>
</dbReference>
<evidence type="ECO:0000256" key="3">
    <source>
        <dbReference type="ARBA" id="ARBA00022448"/>
    </source>
</evidence>
<dbReference type="STRING" id="261392.SAMN02745149_02178"/>
<dbReference type="AlphaFoldDB" id="A0A1T4N458"/>
<evidence type="ECO:0000313" key="6">
    <source>
        <dbReference type="Proteomes" id="UP000190423"/>
    </source>
</evidence>
<gene>
    <name evidence="5" type="ORF">SAMN02745149_02178</name>
</gene>
<evidence type="ECO:0000256" key="1">
    <source>
        <dbReference type="ARBA" id="ARBA00005901"/>
    </source>
</evidence>
<dbReference type="GO" id="GO:0046961">
    <property type="term" value="F:proton-transporting ATPase activity, rotational mechanism"/>
    <property type="evidence" value="ECO:0007669"/>
    <property type="project" value="InterPro"/>
</dbReference>
<name>A0A1T4N458_TREPO</name>
<reference evidence="5 6" key="1">
    <citation type="submission" date="2017-02" db="EMBL/GenBank/DDBJ databases">
        <authorList>
            <person name="Peterson S.W."/>
        </authorList>
    </citation>
    <scope>NUCLEOTIDE SEQUENCE [LARGE SCALE GENOMIC DNA]</scope>
    <source>
        <strain evidence="5 6">ATCC BAA-908</strain>
    </source>
</reference>
<dbReference type="OrthoDB" id="361972at2"/>
<keyword evidence="3" id="KW-0813">Transport</keyword>
<evidence type="ECO:0000256" key="2">
    <source>
        <dbReference type="ARBA" id="ARBA00020756"/>
    </source>
</evidence>
<comment type="similarity">
    <text evidence="1">Belongs to the V-ATPase E subunit family.</text>
</comment>
<dbReference type="EMBL" id="FUWG01000019">
    <property type="protein sequence ID" value="SJZ74033.1"/>
    <property type="molecule type" value="Genomic_DNA"/>
</dbReference>
<proteinExistence type="inferred from homology"/>
<keyword evidence="4" id="KW-0406">Ion transport</keyword>
<keyword evidence="6" id="KW-1185">Reference proteome</keyword>
<evidence type="ECO:0000256" key="4">
    <source>
        <dbReference type="ARBA" id="ARBA00023065"/>
    </source>
</evidence>
<dbReference type="RefSeq" id="WP_078934057.1">
    <property type="nucleotide sequence ID" value="NZ_FUWG01000019.1"/>
</dbReference>
<organism evidence="5 6">
    <name type="scientific">Treponema porcinum</name>
    <dbReference type="NCBI Taxonomy" id="261392"/>
    <lineage>
        <taxon>Bacteria</taxon>
        <taxon>Pseudomonadati</taxon>
        <taxon>Spirochaetota</taxon>
        <taxon>Spirochaetia</taxon>
        <taxon>Spirochaetales</taxon>
        <taxon>Treponemataceae</taxon>
        <taxon>Treponema</taxon>
    </lineage>
</organism>
<sequence length="210" mass="24174">MNELRSTEILDKEIQADARKKAERILVSAKAECESVLNSVPARIEQAKKERISKYDEKIAAFENDQKAAVPLEKERFLVSFIQESINKAIDEYVESLTEEEKLSLVLKQLTKYEKNLKSGKVRAFVYGFDTALVKKALEKRLELVSCEKTEFNKLIVEKSCGNSCKKGIILETEDRSVRCRLTFSELFSQIQDTYRKELYDALFGGRLEK</sequence>
<protein>
    <recommendedName>
        <fullName evidence="2">V-type ATP synthase subunit E</fullName>
    </recommendedName>
</protein>
<dbReference type="Proteomes" id="UP000190423">
    <property type="component" value="Unassembled WGS sequence"/>
</dbReference>
<dbReference type="Pfam" id="PF01991">
    <property type="entry name" value="vATP-synt_E"/>
    <property type="match status" value="1"/>
</dbReference>